<evidence type="ECO:0000313" key="2">
    <source>
        <dbReference type="Proteomes" id="UP001500635"/>
    </source>
</evidence>
<reference evidence="2" key="1">
    <citation type="journal article" date="2019" name="Int. J. Syst. Evol. Microbiol.">
        <title>The Global Catalogue of Microorganisms (GCM) 10K type strain sequencing project: providing services to taxonomists for standard genome sequencing and annotation.</title>
        <authorList>
            <consortium name="The Broad Institute Genomics Platform"/>
            <consortium name="The Broad Institute Genome Sequencing Center for Infectious Disease"/>
            <person name="Wu L."/>
            <person name="Ma J."/>
        </authorList>
    </citation>
    <scope>NUCLEOTIDE SEQUENCE [LARGE SCALE GENOMIC DNA]</scope>
    <source>
        <strain evidence="2">JCM 17688</strain>
    </source>
</reference>
<proteinExistence type="predicted"/>
<dbReference type="Proteomes" id="UP001500635">
    <property type="component" value="Unassembled WGS sequence"/>
</dbReference>
<sequence>MRHIADFSDAEYERYMGAYIELTRFAEDPMWLFVNDECLDLLDFIIGIAQYGMKKKHIPRTTERGTSIRIAAATKTMNAANSCFVYRDQRIAQAERISEARSDDKATEQTVKNLLNEFYDQCEAYRWMIEARNALVHIDLMAIKMSVSLAVGREPVIVLDLDNEVVSQVRNLNPKKPNEKIAGYLEQLKGMPQDLSVFKLLDSIKDEMPKFNEKVLNALYPDEVMRPYGEIVCELVERFEGKRGAYCFRTGPFSERGPAPYSEMNPQVLAYAQYLVHGPEEEAPSHP</sequence>
<accession>A0ABP8KCG3</accession>
<organism evidence="1 2">
    <name type="scientific">Tsukamurella soli</name>
    <dbReference type="NCBI Taxonomy" id="644556"/>
    <lineage>
        <taxon>Bacteria</taxon>
        <taxon>Bacillati</taxon>
        <taxon>Actinomycetota</taxon>
        <taxon>Actinomycetes</taxon>
        <taxon>Mycobacteriales</taxon>
        <taxon>Tsukamurellaceae</taxon>
        <taxon>Tsukamurella</taxon>
    </lineage>
</organism>
<dbReference type="EMBL" id="BAABFR010000108">
    <property type="protein sequence ID" value="GAA4403369.1"/>
    <property type="molecule type" value="Genomic_DNA"/>
</dbReference>
<comment type="caution">
    <text evidence="1">The sequence shown here is derived from an EMBL/GenBank/DDBJ whole genome shotgun (WGS) entry which is preliminary data.</text>
</comment>
<gene>
    <name evidence="1" type="ORF">GCM10023147_44770</name>
</gene>
<evidence type="ECO:0000313" key="1">
    <source>
        <dbReference type="EMBL" id="GAA4403369.1"/>
    </source>
</evidence>
<name>A0ABP8KCG3_9ACTN</name>
<keyword evidence="2" id="KW-1185">Reference proteome</keyword>
<protein>
    <submittedName>
        <fullName evidence="1">Uncharacterized protein</fullName>
    </submittedName>
</protein>